<sequence>MEIIMDLYMLIKEETKKYFLVKKIKKKFKKITQINTDLNNLYHDNKEWFENDEKIIKKILEVDIKQS</sequence>
<comment type="caution">
    <text evidence="1">The sequence shown here is derived from an EMBL/GenBank/DDBJ whole genome shotgun (WGS) entry which is preliminary data.</text>
</comment>
<protein>
    <submittedName>
        <fullName evidence="1">Uncharacterized protein</fullName>
    </submittedName>
</protein>
<organism evidence="1 2">
    <name type="scientific">Staphylococcus equorum</name>
    <dbReference type="NCBI Taxonomy" id="246432"/>
    <lineage>
        <taxon>Bacteria</taxon>
        <taxon>Bacillati</taxon>
        <taxon>Bacillota</taxon>
        <taxon>Bacilli</taxon>
        <taxon>Bacillales</taxon>
        <taxon>Staphylococcaceae</taxon>
        <taxon>Staphylococcus</taxon>
    </lineage>
</organism>
<evidence type="ECO:0000313" key="1">
    <source>
        <dbReference type="EMBL" id="MDG0844896.1"/>
    </source>
</evidence>
<proteinExistence type="predicted"/>
<evidence type="ECO:0000313" key="2">
    <source>
        <dbReference type="Proteomes" id="UP001152422"/>
    </source>
</evidence>
<dbReference type="AlphaFoldDB" id="A0A9X4L116"/>
<accession>A0A9X4L116</accession>
<keyword evidence="2" id="KW-1185">Reference proteome</keyword>
<name>A0A9X4L116_9STAP</name>
<gene>
    <name evidence="1" type="ORF">M4L89_01390</name>
</gene>
<dbReference type="EMBL" id="JAMBQA010000001">
    <property type="protein sequence ID" value="MDG0844896.1"/>
    <property type="molecule type" value="Genomic_DNA"/>
</dbReference>
<dbReference type="Proteomes" id="UP001152422">
    <property type="component" value="Unassembled WGS sequence"/>
</dbReference>
<dbReference type="RefSeq" id="WP_277582775.1">
    <property type="nucleotide sequence ID" value="NZ_JAMBPY010000001.1"/>
</dbReference>
<reference evidence="1" key="1">
    <citation type="submission" date="2022-05" db="EMBL/GenBank/DDBJ databases">
        <title>Comparative genomics of Staphylococcus equorum isolates.</title>
        <authorList>
            <person name="Luelf R.H."/>
        </authorList>
    </citation>
    <scope>NUCLEOTIDE SEQUENCE</scope>
    <source>
        <strain evidence="1">TMW 2.2497</strain>
    </source>
</reference>